<gene>
    <name evidence="1" type="ORF">J8H85_12875</name>
</gene>
<sequence>MKKVHSFYIPVMGIGFTIDSPLKVAQYGIDSVISLVDDILLEKLRKMYSEKFEIPYTEITDKIEDFRAKRITSYLNMMSDLVDKKFEDLKNNISEKGEELKAYLSMLPSSSSIKQEFHNLTENEFSISELKNWVTQNLTKGSIDVNIMTKVDKDNYVKNEKLPVAYNDAHAALRGFANSKLKSSMVLSAGMNPRLYAYMSQFDDFYPNESGEFNKKIILKVSDYRSALIQGKFLAKKGLWVSEYRIESGLNCGGHAFATDGYLLGPVLAEFKEKREELRASIEAMVNQELTNQGRIVSKKPLELKISAQGGVGTYDEHEFLLNQYQLDAVGWGTPFLLVPEATTVDEKTMNKLMLAQEEDLYLSDISPLGVPFNNLKSNTKDLEKEALINKGRPGSSCPKKFVALNKEFKETGICTASREYQHLKLKELDKLGLALNEYQKAFNKITEKSCTCVGLGTSALLAYNLDTKLEGDGVSICPGPNMAYYSKIMSLKNMTDHIYGRDNMISRTDRPNLFIKELTIYISYLRNKIDEVKTTMTPKDEKYLLTFTNNLKEGILYYKNLFTELNHTFQDIKAEVLQALNNSEKTLSLIGLEIEDLSIQNKKTPIAV</sequence>
<accession>A0ABS4BVW2</accession>
<reference evidence="1 2" key="1">
    <citation type="submission" date="2021-04" db="EMBL/GenBank/DDBJ databases">
        <title>Mariniflexile gromovii gen. nov., sp. nov., a gliding bacterium isolated from the sea urchin Strongylocentrotus intermedius.</title>
        <authorList>
            <person name="Ko S."/>
            <person name="Le V."/>
            <person name="Ahn C.-Y."/>
            <person name="Oh H.-M."/>
        </authorList>
    </citation>
    <scope>NUCLEOTIDE SEQUENCE [LARGE SCALE GENOMIC DNA]</scope>
    <source>
        <strain evidence="1 2">KCTC 12570</strain>
    </source>
</reference>
<dbReference type="EMBL" id="JAGJCB010000013">
    <property type="protein sequence ID" value="MBP0904727.1"/>
    <property type="molecule type" value="Genomic_DNA"/>
</dbReference>
<name>A0ABS4BVW2_9FLAO</name>
<organism evidence="1 2">
    <name type="scientific">Mariniflexile gromovii</name>
    <dbReference type="NCBI Taxonomy" id="362523"/>
    <lineage>
        <taxon>Bacteria</taxon>
        <taxon>Pseudomonadati</taxon>
        <taxon>Bacteroidota</taxon>
        <taxon>Flavobacteriia</taxon>
        <taxon>Flavobacteriales</taxon>
        <taxon>Flavobacteriaceae</taxon>
        <taxon>Mariniflexile</taxon>
    </lineage>
</organism>
<dbReference type="RefSeq" id="WP_209655619.1">
    <property type="nucleotide sequence ID" value="NZ_JAGJCB010000013.1"/>
</dbReference>
<comment type="caution">
    <text evidence="1">The sequence shown here is derived from an EMBL/GenBank/DDBJ whole genome shotgun (WGS) entry which is preliminary data.</text>
</comment>
<evidence type="ECO:0000313" key="2">
    <source>
        <dbReference type="Proteomes" id="UP000670776"/>
    </source>
</evidence>
<proteinExistence type="predicted"/>
<dbReference type="Proteomes" id="UP000670776">
    <property type="component" value="Unassembled WGS sequence"/>
</dbReference>
<keyword evidence="2" id="KW-1185">Reference proteome</keyword>
<evidence type="ECO:0000313" key="1">
    <source>
        <dbReference type="EMBL" id="MBP0904727.1"/>
    </source>
</evidence>
<protein>
    <submittedName>
        <fullName evidence="1">Uncharacterized protein</fullName>
    </submittedName>
</protein>